<feature type="domain" description="Myb-like" evidence="11">
    <location>
        <begin position="1"/>
        <end position="31"/>
    </location>
</feature>
<dbReference type="PROSITE" id="PS51294">
    <property type="entry name" value="HTH_MYB"/>
    <property type="match status" value="1"/>
</dbReference>
<comment type="subcellular location">
    <subcellularLocation>
        <location evidence="1">Chromosome</location>
    </subcellularLocation>
    <subcellularLocation>
        <location evidence="2">Nucleus</location>
        <location evidence="2">Nucleolus</location>
    </subcellularLocation>
</comment>
<keyword evidence="6" id="KW-0238">DNA-binding</keyword>
<dbReference type="AlphaFoldDB" id="A0A4D6NBT5"/>
<dbReference type="Pfam" id="PF00249">
    <property type="entry name" value="Myb_DNA-binding"/>
    <property type="match status" value="1"/>
</dbReference>
<feature type="region of interest" description="Disordered" evidence="10">
    <location>
        <begin position="109"/>
        <end position="130"/>
    </location>
</feature>
<evidence type="ECO:0000313" key="14">
    <source>
        <dbReference type="Proteomes" id="UP000501690"/>
    </source>
</evidence>
<evidence type="ECO:0000256" key="1">
    <source>
        <dbReference type="ARBA" id="ARBA00004286"/>
    </source>
</evidence>
<dbReference type="PANTHER" id="PTHR46267:SF3">
    <property type="entry name" value="TELOMERE REPEAT-BINDING FACTOR 4-RELATED"/>
    <property type="match status" value="1"/>
</dbReference>
<evidence type="ECO:0000256" key="10">
    <source>
        <dbReference type="SAM" id="MobiDB-lite"/>
    </source>
</evidence>
<evidence type="ECO:0000256" key="9">
    <source>
        <dbReference type="ARBA" id="ARBA00032813"/>
    </source>
</evidence>
<dbReference type="CDD" id="cd11660">
    <property type="entry name" value="SANT_TRF"/>
    <property type="match status" value="1"/>
</dbReference>
<keyword evidence="5" id="KW-0175">Coiled coil</keyword>
<accession>A0A4D6NBT5</accession>
<proteinExistence type="predicted"/>
<dbReference type="InterPro" id="IPR001005">
    <property type="entry name" value="SANT/Myb"/>
</dbReference>
<evidence type="ECO:0000256" key="2">
    <source>
        <dbReference type="ARBA" id="ARBA00004604"/>
    </source>
</evidence>
<dbReference type="InterPro" id="IPR017930">
    <property type="entry name" value="Myb_dom"/>
</dbReference>
<keyword evidence="8" id="KW-0539">Nucleus</keyword>
<dbReference type="GO" id="GO:0005730">
    <property type="term" value="C:nucleolus"/>
    <property type="evidence" value="ECO:0007669"/>
    <property type="project" value="UniProtKB-SubCell"/>
</dbReference>
<evidence type="ECO:0000256" key="6">
    <source>
        <dbReference type="ARBA" id="ARBA00023125"/>
    </source>
</evidence>
<dbReference type="Gene3D" id="2.60.120.10">
    <property type="entry name" value="Jelly Rolls"/>
    <property type="match status" value="1"/>
</dbReference>
<sequence length="130" mass="14710">MGNQKQKWTQDEEDALIAGVEKHGPGKWKNILKDPQFAPFLTSHSNIDLKAARSYISNLQFFVSFDLSLIWCNTHLMYNRWGCPQGKFPWSYEEKETYYLVEGKVKAPDIESGVSSPHEILGSSGGSKTP</sequence>
<evidence type="ECO:0000256" key="7">
    <source>
        <dbReference type="ARBA" id="ARBA00023163"/>
    </source>
</evidence>
<keyword evidence="7" id="KW-0804">Transcription</keyword>
<dbReference type="InterPro" id="IPR044597">
    <property type="entry name" value="SMH1-6"/>
</dbReference>
<evidence type="ECO:0000259" key="12">
    <source>
        <dbReference type="PROSITE" id="PS51294"/>
    </source>
</evidence>
<dbReference type="InterPro" id="IPR008579">
    <property type="entry name" value="UGlyAH_Cupin_dom"/>
</dbReference>
<evidence type="ECO:0000256" key="5">
    <source>
        <dbReference type="ARBA" id="ARBA00023054"/>
    </source>
</evidence>
<reference evidence="13 14" key="1">
    <citation type="submission" date="2019-04" db="EMBL/GenBank/DDBJ databases">
        <title>An improved genome assembly and genetic linkage map for asparagus bean, Vigna unguiculata ssp. sesquipedialis.</title>
        <authorList>
            <person name="Xia Q."/>
            <person name="Zhang R."/>
            <person name="Dong Y."/>
        </authorList>
    </citation>
    <scope>NUCLEOTIDE SEQUENCE [LARGE SCALE GENOMIC DNA]</scope>
    <source>
        <tissue evidence="13">Leaf</tissue>
    </source>
</reference>
<keyword evidence="3" id="KW-0158">Chromosome</keyword>
<dbReference type="FunFam" id="1.10.10.60:FF:000168">
    <property type="entry name" value="Telomere repeat-binding factor 1"/>
    <property type="match status" value="1"/>
</dbReference>
<gene>
    <name evidence="13" type="ORF">DEO72_LG10g2020</name>
</gene>
<evidence type="ECO:0000256" key="4">
    <source>
        <dbReference type="ARBA" id="ARBA00023015"/>
    </source>
</evidence>
<dbReference type="EMBL" id="CP039354">
    <property type="protein sequence ID" value="QCE10788.1"/>
    <property type="molecule type" value="Genomic_DNA"/>
</dbReference>
<dbReference type="InterPro" id="IPR009057">
    <property type="entry name" value="Homeodomain-like_sf"/>
</dbReference>
<evidence type="ECO:0000259" key="11">
    <source>
        <dbReference type="PROSITE" id="PS50090"/>
    </source>
</evidence>
<protein>
    <recommendedName>
        <fullName evidence="9">MYB transcription factor</fullName>
    </recommendedName>
</protein>
<dbReference type="Gene3D" id="1.10.10.60">
    <property type="entry name" value="Homeodomain-like"/>
    <property type="match status" value="1"/>
</dbReference>
<dbReference type="PANTHER" id="PTHR46267">
    <property type="entry name" value="SINGLE MYB HISTONE 4"/>
    <property type="match status" value="1"/>
</dbReference>
<name>A0A4D6NBT5_VIGUN</name>
<evidence type="ECO:0000256" key="3">
    <source>
        <dbReference type="ARBA" id="ARBA00022454"/>
    </source>
</evidence>
<feature type="domain" description="HTH myb-type" evidence="12">
    <location>
        <begin position="1"/>
        <end position="33"/>
    </location>
</feature>
<dbReference type="Proteomes" id="UP000501690">
    <property type="component" value="Linkage Group LG10"/>
</dbReference>
<dbReference type="SUPFAM" id="SSF46689">
    <property type="entry name" value="Homeodomain-like"/>
    <property type="match status" value="1"/>
</dbReference>
<keyword evidence="14" id="KW-1185">Reference proteome</keyword>
<dbReference type="Pfam" id="PF05899">
    <property type="entry name" value="Cupin_3"/>
    <property type="match status" value="1"/>
</dbReference>
<keyword evidence="4" id="KW-0805">Transcription regulation</keyword>
<dbReference type="InterPro" id="IPR014710">
    <property type="entry name" value="RmlC-like_jellyroll"/>
</dbReference>
<dbReference type="GO" id="GO:0003691">
    <property type="term" value="F:double-stranded telomeric DNA binding"/>
    <property type="evidence" value="ECO:0007669"/>
    <property type="project" value="InterPro"/>
</dbReference>
<evidence type="ECO:0000256" key="8">
    <source>
        <dbReference type="ARBA" id="ARBA00023242"/>
    </source>
</evidence>
<dbReference type="PROSITE" id="PS50090">
    <property type="entry name" value="MYB_LIKE"/>
    <property type="match status" value="1"/>
</dbReference>
<evidence type="ECO:0000313" key="13">
    <source>
        <dbReference type="EMBL" id="QCE10788.1"/>
    </source>
</evidence>
<organism evidence="13 14">
    <name type="scientific">Vigna unguiculata</name>
    <name type="common">Cowpea</name>
    <dbReference type="NCBI Taxonomy" id="3917"/>
    <lineage>
        <taxon>Eukaryota</taxon>
        <taxon>Viridiplantae</taxon>
        <taxon>Streptophyta</taxon>
        <taxon>Embryophyta</taxon>
        <taxon>Tracheophyta</taxon>
        <taxon>Spermatophyta</taxon>
        <taxon>Magnoliopsida</taxon>
        <taxon>eudicotyledons</taxon>
        <taxon>Gunneridae</taxon>
        <taxon>Pentapetalae</taxon>
        <taxon>rosids</taxon>
        <taxon>fabids</taxon>
        <taxon>Fabales</taxon>
        <taxon>Fabaceae</taxon>
        <taxon>Papilionoideae</taxon>
        <taxon>50 kb inversion clade</taxon>
        <taxon>NPAAA clade</taxon>
        <taxon>indigoferoid/millettioid clade</taxon>
        <taxon>Phaseoleae</taxon>
        <taxon>Vigna</taxon>
    </lineage>
</organism>
<dbReference type="GO" id="GO:0005694">
    <property type="term" value="C:chromosome"/>
    <property type="evidence" value="ECO:0007669"/>
    <property type="project" value="UniProtKB-SubCell"/>
</dbReference>